<dbReference type="OrthoDB" id="291940at2"/>
<reference evidence="1 2" key="1">
    <citation type="submission" date="2018-11" db="EMBL/GenBank/DDBJ databases">
        <title>Sequencing the genomes of 1000 actinobacteria strains.</title>
        <authorList>
            <person name="Klenk H.-P."/>
        </authorList>
    </citation>
    <scope>NUCLEOTIDE SEQUENCE [LARGE SCALE GENOMIC DNA]</scope>
    <source>
        <strain evidence="1 2">DSM 44254</strain>
    </source>
</reference>
<gene>
    <name evidence="1" type="ORF">EDD29_2710</name>
</gene>
<protein>
    <submittedName>
        <fullName evidence="1">Uncharacterized protein</fullName>
    </submittedName>
</protein>
<comment type="caution">
    <text evidence="1">The sequence shown here is derived from an EMBL/GenBank/DDBJ whole genome shotgun (WGS) entry which is preliminary data.</text>
</comment>
<dbReference type="EMBL" id="RJKE01000001">
    <property type="protein sequence ID" value="ROO85170.1"/>
    <property type="molecule type" value="Genomic_DNA"/>
</dbReference>
<keyword evidence="2" id="KW-1185">Reference proteome</keyword>
<evidence type="ECO:0000313" key="1">
    <source>
        <dbReference type="EMBL" id="ROO85170.1"/>
    </source>
</evidence>
<proteinExistence type="predicted"/>
<dbReference type="RefSeq" id="WP_123664707.1">
    <property type="nucleotide sequence ID" value="NZ_RJKE01000001.1"/>
</dbReference>
<dbReference type="AlphaFoldDB" id="A0A3N1CV29"/>
<sequence length="296" mass="32856">MFRAYLEREFAFKTFQNPEKIQEGFAVVSTVKLWLRVAEILTEGYPEAPVTADSARAKIRDIARRRNNIAHTADHDPGAPAQKLPVTAREAEETIDWLESIADAIRKALGEPAAPVDYDSAPSGAEALDAIPRPAEEPLPELLARKWDEDSLLDAIHRYCSDDVARTLLAVYRHAERHPAFSFYYYGAGKYPSVTAWFSLGSDEAAVWSIFTDVNASVLSINFDWMRRRGASDESMGRLADDLSVLSGWGQVPNRLRADEYARRPSLQPTALALPTAADTILDALDAFLGPAHERV</sequence>
<organism evidence="1 2">
    <name type="scientific">Actinocorallia herbida</name>
    <dbReference type="NCBI Taxonomy" id="58109"/>
    <lineage>
        <taxon>Bacteria</taxon>
        <taxon>Bacillati</taxon>
        <taxon>Actinomycetota</taxon>
        <taxon>Actinomycetes</taxon>
        <taxon>Streptosporangiales</taxon>
        <taxon>Thermomonosporaceae</taxon>
        <taxon>Actinocorallia</taxon>
    </lineage>
</organism>
<name>A0A3N1CV29_9ACTN</name>
<dbReference type="Proteomes" id="UP000272400">
    <property type="component" value="Unassembled WGS sequence"/>
</dbReference>
<accession>A0A3N1CV29</accession>
<evidence type="ECO:0000313" key="2">
    <source>
        <dbReference type="Proteomes" id="UP000272400"/>
    </source>
</evidence>